<comment type="caution">
    <text evidence="2">The sequence shown here is derived from an EMBL/GenBank/DDBJ whole genome shotgun (WGS) entry which is preliminary data.</text>
</comment>
<dbReference type="AlphaFoldDB" id="A0A8E0KME2"/>
<keyword evidence="3" id="KW-1185">Reference proteome</keyword>
<proteinExistence type="predicted"/>
<dbReference type="Proteomes" id="UP000016569">
    <property type="component" value="Unassembled WGS sequence"/>
</dbReference>
<keyword evidence="1" id="KW-1133">Transmembrane helix</keyword>
<accession>A0A8E0KME2</accession>
<reference evidence="3" key="1">
    <citation type="journal article" date="2013" name="Genome Announc.">
        <title>Draft Genome Sequence of the Dimorphic Prosthecate Bacterium Brevundimonas abyssalis TAR-001T.</title>
        <authorList>
            <person name="Tsubouchi T."/>
            <person name="Nishi S."/>
            <person name="Usui K."/>
            <person name="Shimane Y."/>
            <person name="Takaki Y."/>
            <person name="Maruyama T."/>
            <person name="Hatada Y."/>
        </authorList>
    </citation>
    <scope>NUCLEOTIDE SEQUENCE [LARGE SCALE GENOMIC DNA]</scope>
    <source>
        <strain evidence="3">TAR-001</strain>
    </source>
</reference>
<feature type="transmembrane region" description="Helical" evidence="1">
    <location>
        <begin position="96"/>
        <end position="114"/>
    </location>
</feature>
<keyword evidence="1" id="KW-0472">Membrane</keyword>
<evidence type="ECO:0000256" key="1">
    <source>
        <dbReference type="SAM" id="Phobius"/>
    </source>
</evidence>
<feature type="transmembrane region" description="Helical" evidence="1">
    <location>
        <begin position="57"/>
        <end position="75"/>
    </location>
</feature>
<feature type="transmembrane region" description="Helical" evidence="1">
    <location>
        <begin position="120"/>
        <end position="142"/>
    </location>
</feature>
<organism evidence="2 3">
    <name type="scientific">Brevundimonas abyssalis TAR-001</name>
    <dbReference type="NCBI Taxonomy" id="1391729"/>
    <lineage>
        <taxon>Bacteria</taxon>
        <taxon>Pseudomonadati</taxon>
        <taxon>Pseudomonadota</taxon>
        <taxon>Alphaproteobacteria</taxon>
        <taxon>Caulobacterales</taxon>
        <taxon>Caulobacteraceae</taxon>
        <taxon>Brevundimonas</taxon>
    </lineage>
</organism>
<keyword evidence="1" id="KW-0812">Transmembrane</keyword>
<protein>
    <recommendedName>
        <fullName evidence="4">Transmembrane protein</fullName>
    </recommendedName>
</protein>
<sequence length="155" mass="16683">MESEEFAMTNQPDPREALDAIANARQAVPGEMKYPFSYDIAYGLCCGLLVAGQGMPTPWAALALVVSMVGLVGLIHWWKQKYGWWVSGYSPKRARWAAIGLVVVLIGLMGLSLWGKTAGIAWTPLATGAAGFVAAIVGGRIWMAVWKRELAETAG</sequence>
<gene>
    <name evidence="2" type="ORF">MBEBAB_1397</name>
</gene>
<evidence type="ECO:0000313" key="3">
    <source>
        <dbReference type="Proteomes" id="UP000016569"/>
    </source>
</evidence>
<evidence type="ECO:0008006" key="4">
    <source>
        <dbReference type="Google" id="ProtNLM"/>
    </source>
</evidence>
<evidence type="ECO:0000313" key="2">
    <source>
        <dbReference type="EMBL" id="GAD59147.1"/>
    </source>
</evidence>
<dbReference type="EMBL" id="BATC01000019">
    <property type="protein sequence ID" value="GAD59147.1"/>
    <property type="molecule type" value="Genomic_DNA"/>
</dbReference>
<name>A0A8E0KME2_9CAUL</name>